<dbReference type="RefSeq" id="WP_007656800.1">
    <property type="nucleotide sequence ID" value="NZ_KQ033913.1"/>
</dbReference>
<feature type="domain" description="DRTGG" evidence="2">
    <location>
        <begin position="5"/>
        <end position="105"/>
    </location>
</feature>
<protein>
    <recommendedName>
        <fullName evidence="2">DRTGG domain-containing protein</fullName>
    </recommendedName>
</protein>
<evidence type="ECO:0000256" key="1">
    <source>
        <dbReference type="ARBA" id="ARBA00011643"/>
    </source>
</evidence>
<dbReference type="InterPro" id="IPR028979">
    <property type="entry name" value="Ser_kin/Pase_Hpr-like_N_sf"/>
</dbReference>
<reference evidence="3 4" key="1">
    <citation type="submission" date="2013-04" db="EMBL/GenBank/DDBJ databases">
        <title>The Genome Sequence of Parabacteroides goldsteinii DSM 19448.</title>
        <authorList>
            <consortium name="The Broad Institute Genomics Platform"/>
            <person name="Earl A."/>
            <person name="Ward D."/>
            <person name="Feldgarden M."/>
            <person name="Gevers D."/>
            <person name="Martens E."/>
            <person name="Sakamoto M."/>
            <person name="Benno Y."/>
            <person name="Song Y."/>
            <person name="Liu C."/>
            <person name="Lee J."/>
            <person name="Bolanos M."/>
            <person name="Vaisanen M.L."/>
            <person name="Finegold S.M."/>
            <person name="Walker B."/>
            <person name="Young S."/>
            <person name="Zeng Q."/>
            <person name="Gargeya S."/>
            <person name="Fitzgerald M."/>
            <person name="Haas B."/>
            <person name="Abouelleil A."/>
            <person name="Allen A.W."/>
            <person name="Alvarado L."/>
            <person name="Arachchi H.M."/>
            <person name="Berlin A.M."/>
            <person name="Chapman S.B."/>
            <person name="Gainer-Dewar J."/>
            <person name="Goldberg J."/>
            <person name="Griggs A."/>
            <person name="Gujja S."/>
            <person name="Hansen M."/>
            <person name="Howarth C."/>
            <person name="Imamovic A."/>
            <person name="Ireland A."/>
            <person name="Larimer J."/>
            <person name="McCowan C."/>
            <person name="Murphy C."/>
            <person name="Pearson M."/>
            <person name="Poon T.W."/>
            <person name="Priest M."/>
            <person name="Roberts A."/>
            <person name="Saif S."/>
            <person name="Shea T."/>
            <person name="Sisk P."/>
            <person name="Sykes S."/>
            <person name="Wortman J."/>
            <person name="Nusbaum C."/>
            <person name="Birren B."/>
        </authorList>
    </citation>
    <scope>NUCLEOTIDE SEQUENCE [LARGE SCALE GENOMIC DNA]</scope>
    <source>
        <strain evidence="3 4">DSM 19448</strain>
    </source>
</reference>
<evidence type="ECO:0000259" key="2">
    <source>
        <dbReference type="Pfam" id="PF07085"/>
    </source>
</evidence>
<organism evidence="3 4">
    <name type="scientific">Parabacteroides goldsteinii DSM 19448 = WAL 12034</name>
    <dbReference type="NCBI Taxonomy" id="927665"/>
    <lineage>
        <taxon>Bacteria</taxon>
        <taxon>Pseudomonadati</taxon>
        <taxon>Bacteroidota</taxon>
        <taxon>Bacteroidia</taxon>
        <taxon>Bacteroidales</taxon>
        <taxon>Tannerellaceae</taxon>
        <taxon>Parabacteroides</taxon>
    </lineage>
</organism>
<sequence length="112" mass="12084">MKVSDLVKELNLTVFCGEENLDTVIKGGYTSDLLSDVMGHMEEGMLWITMQTHQNIVAVSTLKDAAAVLIVNGASPDEETLQKGKDEDIPLLGTSLSAFVISGKVYQLLQNG</sequence>
<evidence type="ECO:0000313" key="3">
    <source>
        <dbReference type="EMBL" id="KKB48589.1"/>
    </source>
</evidence>
<comment type="subunit">
    <text evidence="1">Homohexamer.</text>
</comment>
<dbReference type="AlphaFoldDB" id="A0A0F5ISP9"/>
<evidence type="ECO:0000313" key="4">
    <source>
        <dbReference type="Proteomes" id="UP000033047"/>
    </source>
</evidence>
<dbReference type="EMBL" id="AQHV01000021">
    <property type="protein sequence ID" value="KKB48589.1"/>
    <property type="molecule type" value="Genomic_DNA"/>
</dbReference>
<dbReference type="GeneID" id="69980432"/>
<name>A0A0F5ISP9_9BACT</name>
<dbReference type="Gene3D" id="3.40.1390.20">
    <property type="entry name" value="HprK N-terminal domain-like"/>
    <property type="match status" value="1"/>
</dbReference>
<dbReference type="SUPFAM" id="SSF75138">
    <property type="entry name" value="HprK N-terminal domain-like"/>
    <property type="match status" value="1"/>
</dbReference>
<comment type="caution">
    <text evidence="3">The sequence shown here is derived from an EMBL/GenBank/DDBJ whole genome shotgun (WGS) entry which is preliminary data.</text>
</comment>
<proteinExistence type="predicted"/>
<dbReference type="Pfam" id="PF07085">
    <property type="entry name" value="DRTGG"/>
    <property type="match status" value="1"/>
</dbReference>
<gene>
    <name evidence="3" type="ORF">HMPREF1535_03817</name>
</gene>
<dbReference type="PATRIC" id="fig|927665.4.peg.3922"/>
<dbReference type="STRING" id="927665.HMPREF1535_03817"/>
<accession>A0A0F5ISP9</accession>
<dbReference type="HOGENOM" id="CLU_140224_1_0_10"/>
<dbReference type="Proteomes" id="UP000033047">
    <property type="component" value="Unassembled WGS sequence"/>
</dbReference>
<dbReference type="InterPro" id="IPR010766">
    <property type="entry name" value="DRTGG"/>
</dbReference>